<accession>A0ABQ9X2T3</accession>
<name>A0ABQ9X2T3_9EUKA</name>
<evidence type="ECO:0000256" key="1">
    <source>
        <dbReference type="SAM" id="Coils"/>
    </source>
</evidence>
<evidence type="ECO:0000313" key="4">
    <source>
        <dbReference type="EMBL" id="KAK2945903.1"/>
    </source>
</evidence>
<feature type="compositionally biased region" description="Acidic residues" evidence="2">
    <location>
        <begin position="59"/>
        <end position="69"/>
    </location>
</feature>
<proteinExistence type="predicted"/>
<feature type="region of interest" description="Disordered" evidence="2">
    <location>
        <begin position="56"/>
        <end position="86"/>
    </location>
</feature>
<keyword evidence="1" id="KW-0175">Coiled coil</keyword>
<feature type="domain" description="Condensin-2 complex subunit H2 C-terminal" evidence="3">
    <location>
        <begin position="316"/>
        <end position="429"/>
    </location>
</feature>
<organism evidence="4 5">
    <name type="scientific">Blattamonas nauphoetae</name>
    <dbReference type="NCBI Taxonomy" id="2049346"/>
    <lineage>
        <taxon>Eukaryota</taxon>
        <taxon>Metamonada</taxon>
        <taxon>Preaxostyla</taxon>
        <taxon>Oxymonadida</taxon>
        <taxon>Blattamonas</taxon>
    </lineage>
</organism>
<feature type="coiled-coil region" evidence="1">
    <location>
        <begin position="191"/>
        <end position="228"/>
    </location>
</feature>
<dbReference type="Pfam" id="PF16858">
    <property type="entry name" value="CNDH2_C"/>
    <property type="match status" value="1"/>
</dbReference>
<protein>
    <submittedName>
        <fullName evidence="4">Condensin-2 complex subunit H2</fullName>
    </submittedName>
</protein>
<evidence type="ECO:0000256" key="2">
    <source>
        <dbReference type="SAM" id="MobiDB-lite"/>
    </source>
</evidence>
<dbReference type="Proteomes" id="UP001281761">
    <property type="component" value="Unassembled WGS sequence"/>
</dbReference>
<comment type="caution">
    <text evidence="4">The sequence shown here is derived from an EMBL/GenBank/DDBJ whole genome shotgun (WGS) entry which is preliminary data.</text>
</comment>
<feature type="compositionally biased region" description="Basic and acidic residues" evidence="2">
    <location>
        <begin position="71"/>
        <end position="82"/>
    </location>
</feature>
<dbReference type="PANTHER" id="PTHR14324:SF3">
    <property type="entry name" value="CONDENSIN-2 COMPLEX SUBUNIT H2"/>
    <property type="match status" value="1"/>
</dbReference>
<dbReference type="InterPro" id="IPR031737">
    <property type="entry name" value="CNDH2_C"/>
</dbReference>
<dbReference type="PANTHER" id="PTHR14324">
    <property type="entry name" value="CONDENSIN-2 COMPLEX SUBUNIT H2"/>
    <property type="match status" value="1"/>
</dbReference>
<evidence type="ECO:0000259" key="3">
    <source>
        <dbReference type="Pfam" id="PF16858"/>
    </source>
</evidence>
<dbReference type="InterPro" id="IPR031739">
    <property type="entry name" value="Ncaph2"/>
</dbReference>
<dbReference type="EMBL" id="JARBJD010000244">
    <property type="protein sequence ID" value="KAK2945903.1"/>
    <property type="molecule type" value="Genomic_DNA"/>
</dbReference>
<gene>
    <name evidence="4" type="ORF">BLNAU_19199</name>
</gene>
<evidence type="ECO:0000313" key="5">
    <source>
        <dbReference type="Proteomes" id="UP001281761"/>
    </source>
</evidence>
<reference evidence="4 5" key="1">
    <citation type="journal article" date="2022" name="bioRxiv">
        <title>Genomics of Preaxostyla Flagellates Illuminates Evolutionary Transitions and the Path Towards Mitochondrial Loss.</title>
        <authorList>
            <person name="Novak L.V.F."/>
            <person name="Treitli S.C."/>
            <person name="Pyrih J."/>
            <person name="Halakuc P."/>
            <person name="Pipaliya S.V."/>
            <person name="Vacek V."/>
            <person name="Brzon O."/>
            <person name="Soukal P."/>
            <person name="Eme L."/>
            <person name="Dacks J.B."/>
            <person name="Karnkowska A."/>
            <person name="Elias M."/>
            <person name="Hampl V."/>
        </authorList>
    </citation>
    <scope>NUCLEOTIDE SEQUENCE [LARGE SCALE GENOMIC DNA]</scope>
    <source>
        <strain evidence="4">NAU3</strain>
        <tissue evidence="4">Gut</tissue>
    </source>
</reference>
<keyword evidence="5" id="KW-1185">Reference proteome</keyword>
<sequence length="439" mass="49781">MLGLIIHKFHCFDGYNLIPKEIFETKPNPVNVVSTDCWATFDPADETGTTILLTTGEVIGEEDEEDADGEGSQKEKRQEATKKAKAPIKRPFKMMKQSVLRKLTASTPLKGPPLTANLMGSVLKTVTKPSNQSTEKRGSVISPEAFLNDKTASVIYEKERNEEGIFSTQSFSNQTDFIDFFATELVRVKTIEREEKTREAEEQRKKEIQNVEKEKRKTIMNALKEEEEAASPDEEPESITADLDVDSDDEQLDAELMAPPPTDEFDRIRTAIEERVKQESLQMPRKLDEEEDKDVVDFGFEANEFRNDAAFDTSYTQVSQFINESEAWRIQTNLSQRVGTWHKHVEAILQKESNSRPFEIHTYCGEILDKLSAKFPSTQNQKRKADTFIPISVGIDEVCDGETQASVARAFTAILQLTNEMRVEIKDDEAGFRIVGFMP</sequence>